<reference evidence="1 2" key="1">
    <citation type="submission" date="2019-03" db="EMBL/GenBank/DDBJ databases">
        <title>Single cell metagenomics reveals metabolic interactions within the superorganism composed of flagellate Streblomastix strix and complex community of Bacteroidetes bacteria on its surface.</title>
        <authorList>
            <person name="Treitli S.C."/>
            <person name="Kolisko M."/>
            <person name="Husnik F."/>
            <person name="Keeling P."/>
            <person name="Hampl V."/>
        </authorList>
    </citation>
    <scope>NUCLEOTIDE SEQUENCE [LARGE SCALE GENOMIC DNA]</scope>
    <source>
        <strain evidence="1">ST1C</strain>
    </source>
</reference>
<evidence type="ECO:0000313" key="2">
    <source>
        <dbReference type="Proteomes" id="UP000324800"/>
    </source>
</evidence>
<accession>A0A5J4UCV2</accession>
<evidence type="ECO:0000313" key="1">
    <source>
        <dbReference type="EMBL" id="KAA6367741.1"/>
    </source>
</evidence>
<dbReference type="AlphaFoldDB" id="A0A5J4UCV2"/>
<organism evidence="1 2">
    <name type="scientific">Streblomastix strix</name>
    <dbReference type="NCBI Taxonomy" id="222440"/>
    <lineage>
        <taxon>Eukaryota</taxon>
        <taxon>Metamonada</taxon>
        <taxon>Preaxostyla</taxon>
        <taxon>Oxymonadida</taxon>
        <taxon>Streblomastigidae</taxon>
        <taxon>Streblomastix</taxon>
    </lineage>
</organism>
<dbReference type="EMBL" id="SNRW01018023">
    <property type="protein sequence ID" value="KAA6367741.1"/>
    <property type="molecule type" value="Genomic_DNA"/>
</dbReference>
<sequence>MDPEQFANLFWQPDEQPADKRRISLWLNSILSQICILGTTANSFKHATSIELARQGLNTAKLNILSTRMYFQELQVRTTYVLLEQRLKTLRLSSWEVMAEAALLQPSRNNEVEQLNRVIQIHCQGITSNILIIVRYNVAQMFYLMPYFSIGHYPSEDELIQLAIQKRKEI</sequence>
<dbReference type="Proteomes" id="UP000324800">
    <property type="component" value="Unassembled WGS sequence"/>
</dbReference>
<proteinExistence type="predicted"/>
<comment type="caution">
    <text evidence="1">The sequence shown here is derived from an EMBL/GenBank/DDBJ whole genome shotgun (WGS) entry which is preliminary data.</text>
</comment>
<gene>
    <name evidence="1" type="ORF">EZS28_036733</name>
</gene>
<name>A0A5J4UCV2_9EUKA</name>
<protein>
    <submittedName>
        <fullName evidence="1">Uncharacterized protein</fullName>
    </submittedName>
</protein>